<dbReference type="PROSITE" id="PS51710">
    <property type="entry name" value="G_OBG"/>
    <property type="match status" value="1"/>
</dbReference>
<dbReference type="InterPro" id="IPR013646">
    <property type="entry name" value="YGR210-like_G4"/>
</dbReference>
<gene>
    <name evidence="3" type="ordered locus">Vdis_1207</name>
</gene>
<dbReference type="eggNOG" id="arCOG00357">
    <property type="taxonomic scope" value="Archaea"/>
</dbReference>
<reference evidence="3 4" key="1">
    <citation type="journal article" date="2010" name="Stand. Genomic Sci.">
        <title>Complete genome sequence of Vulcanisaeta distributa type strain (IC-017).</title>
        <authorList>
            <person name="Mavromatis K."/>
            <person name="Sikorski J."/>
            <person name="Pabst E."/>
            <person name="Teshima H."/>
            <person name="Lapidus A."/>
            <person name="Lucas S."/>
            <person name="Nolan M."/>
            <person name="Glavina Del Rio T."/>
            <person name="Cheng J.F."/>
            <person name="Bruce D."/>
            <person name="Goodwin L."/>
            <person name="Pitluck S."/>
            <person name="Liolios K."/>
            <person name="Ivanova N."/>
            <person name="Mikhailova N."/>
            <person name="Pati A."/>
            <person name="Chen A."/>
            <person name="Palaniappan K."/>
            <person name="Land M."/>
            <person name="Hauser L."/>
            <person name="Chang Y.J."/>
            <person name="Jeffries C.D."/>
            <person name="Rohde M."/>
            <person name="Spring S."/>
            <person name="Goker M."/>
            <person name="Wirth R."/>
            <person name="Woyke T."/>
            <person name="Bristow J."/>
            <person name="Eisen J.A."/>
            <person name="Markowitz V."/>
            <person name="Hugenholtz P."/>
            <person name="Klenk H.P."/>
            <person name="Kyrpides N.C."/>
        </authorList>
    </citation>
    <scope>NUCLEOTIDE SEQUENCE [LARGE SCALE GENOMIC DNA]</scope>
    <source>
        <strain evidence="4">DSM 14429 / JCM 11212 / NBRC 100878 / IC-017</strain>
    </source>
</reference>
<dbReference type="Gene3D" id="3.10.20.30">
    <property type="match status" value="1"/>
</dbReference>
<name>E1QR96_VULDI</name>
<dbReference type="NCBIfam" id="NF007171">
    <property type="entry name" value="PRK09602.1"/>
    <property type="match status" value="1"/>
</dbReference>
<evidence type="ECO:0000256" key="1">
    <source>
        <dbReference type="ARBA" id="ARBA00022741"/>
    </source>
</evidence>
<dbReference type="InterPro" id="IPR004095">
    <property type="entry name" value="TGS"/>
</dbReference>
<dbReference type="Pfam" id="PF08438">
    <property type="entry name" value="YGR210-like_G4"/>
    <property type="match status" value="1"/>
</dbReference>
<dbReference type="SUPFAM" id="SSF52540">
    <property type="entry name" value="P-loop containing nucleoside triphosphate hydrolases"/>
    <property type="match status" value="1"/>
</dbReference>
<dbReference type="InterPro" id="IPR012676">
    <property type="entry name" value="TGS-like"/>
</dbReference>
<dbReference type="RefSeq" id="WP_013336318.1">
    <property type="nucleotide sequence ID" value="NC_014537.1"/>
</dbReference>
<dbReference type="InterPro" id="IPR012675">
    <property type="entry name" value="Beta-grasp_dom_sf"/>
</dbReference>
<protein>
    <recommendedName>
        <fullName evidence="2">OBG-type G domain-containing protein</fullName>
    </recommendedName>
</protein>
<dbReference type="STRING" id="572478.Vdis_1207"/>
<dbReference type="Pfam" id="PF02824">
    <property type="entry name" value="TGS"/>
    <property type="match status" value="1"/>
</dbReference>
<dbReference type="KEGG" id="vdi:Vdis_1207"/>
<dbReference type="Gene3D" id="3.40.50.300">
    <property type="entry name" value="P-loop containing nucleotide triphosphate hydrolases"/>
    <property type="match status" value="1"/>
</dbReference>
<dbReference type="HOGENOM" id="CLU_037276_1_0_2"/>
<dbReference type="CDD" id="cd01899">
    <property type="entry name" value="Ygr210"/>
    <property type="match status" value="1"/>
</dbReference>
<dbReference type="GO" id="GO:0005525">
    <property type="term" value="F:GTP binding"/>
    <property type="evidence" value="ECO:0007669"/>
    <property type="project" value="InterPro"/>
</dbReference>
<dbReference type="PANTHER" id="PTHR23305">
    <property type="entry name" value="OBG GTPASE FAMILY"/>
    <property type="match status" value="1"/>
</dbReference>
<proteinExistence type="predicted"/>
<dbReference type="EMBL" id="CP002100">
    <property type="protein sequence ID" value="ADN50593.1"/>
    <property type="molecule type" value="Genomic_DNA"/>
</dbReference>
<reference evidence="4" key="2">
    <citation type="journal article" date="2010" name="Stand. Genomic Sci.">
        <title>Complete genome sequence of Vulcanisaeta distributa type strain (IC-017T).</title>
        <authorList>
            <person name="Mavromatis K."/>
            <person name="Sikorski J."/>
            <person name="Pabst E."/>
            <person name="Teshima H."/>
            <person name="Lapidus A."/>
            <person name="Lucas S."/>
            <person name="Nolan M."/>
            <person name="Glavina Del Rio T."/>
            <person name="Cheng J."/>
            <person name="Bruce D."/>
            <person name="Goodwin L."/>
            <person name="Pitluck S."/>
            <person name="Liolios K."/>
            <person name="Ivanova N."/>
            <person name="Mikhailova N."/>
            <person name="Pati A."/>
            <person name="Chen A."/>
            <person name="Palaniappan K."/>
            <person name="Land M."/>
            <person name="Hauser L."/>
            <person name="Chang Y."/>
            <person name="Jeffries C."/>
            <person name="Rohde M."/>
            <person name="Spring S."/>
            <person name="Goker M."/>
            <person name="Wirth R."/>
            <person name="Woyke T."/>
            <person name="Bristow J."/>
            <person name="Eisen J."/>
            <person name="Markowitz V."/>
            <person name="Hugenholtz P."/>
            <person name="Klenk H."/>
            <person name="Kyrpides N."/>
        </authorList>
    </citation>
    <scope>NUCLEOTIDE SEQUENCE [LARGE SCALE GENOMIC DNA]</scope>
    <source>
        <strain evidence="4">DSM 14429 / JCM 11212 / NBRC 100878 / IC-017</strain>
    </source>
</reference>
<evidence type="ECO:0000313" key="3">
    <source>
        <dbReference type="EMBL" id="ADN50593.1"/>
    </source>
</evidence>
<evidence type="ECO:0000313" key="4">
    <source>
        <dbReference type="Proteomes" id="UP000006681"/>
    </source>
</evidence>
<accession>E1QR96</accession>
<evidence type="ECO:0000259" key="2">
    <source>
        <dbReference type="PROSITE" id="PS51710"/>
    </source>
</evidence>
<dbReference type="Gene3D" id="1.10.8.470">
    <property type="match status" value="1"/>
</dbReference>
<dbReference type="PRINTS" id="PR00326">
    <property type="entry name" value="GTP1OBG"/>
</dbReference>
<feature type="domain" description="OBG-type G" evidence="2">
    <location>
        <begin position="7"/>
        <end position="278"/>
    </location>
</feature>
<organism evidence="3 4">
    <name type="scientific">Vulcanisaeta distributa (strain DSM 14429 / JCM 11212 / NBRC 100878 / IC-017)</name>
    <dbReference type="NCBI Taxonomy" id="572478"/>
    <lineage>
        <taxon>Archaea</taxon>
        <taxon>Thermoproteota</taxon>
        <taxon>Thermoprotei</taxon>
        <taxon>Thermoproteales</taxon>
        <taxon>Thermoproteaceae</taxon>
        <taxon>Vulcanisaeta</taxon>
    </lineage>
</organism>
<dbReference type="AlphaFoldDB" id="E1QR96"/>
<dbReference type="PANTHER" id="PTHR23305:SF1">
    <property type="entry name" value="OBG-TYPE G DOMAIN-CONTAINING PROTEIN"/>
    <property type="match status" value="1"/>
</dbReference>
<dbReference type="GO" id="GO:0005737">
    <property type="term" value="C:cytoplasm"/>
    <property type="evidence" value="ECO:0007669"/>
    <property type="project" value="TreeGrafter"/>
</dbReference>
<dbReference type="Pfam" id="PF01926">
    <property type="entry name" value="MMR_HSR1"/>
    <property type="match status" value="1"/>
</dbReference>
<dbReference type="GO" id="GO:0016887">
    <property type="term" value="F:ATP hydrolysis activity"/>
    <property type="evidence" value="ECO:0007669"/>
    <property type="project" value="TreeGrafter"/>
</dbReference>
<dbReference type="Proteomes" id="UP000006681">
    <property type="component" value="Chromosome"/>
</dbReference>
<dbReference type="InterPro" id="IPR027417">
    <property type="entry name" value="P-loop_NTPase"/>
</dbReference>
<sequence length="405" mass="44861">MPLQSHVQIGIVGKPNVGKSTFFAAATMIDVKIAPYPFTTIEPNVGIGYVRIPCVCRDLGVKDNPRNSICIEGNRFIPVELIDVAGLVPGAWQGRGLGNQFLDHLRRAPVLIHVVDMAGATDEEGRLVKPGSHDPLVDIEFLSNEVTMWMVQMLSKDWDKLVRLVDYAKKPLLDVLYDRFSGLGITQAQISDALTKLGLDKKPPSKWGDDDIKGFVSMLRELSKPMVIAANKMDIPEAEDNYKRVVKEVGNRYRIIPVSADYELALRRAAKANLIKYIPGDDDFEIISTNLTKPQKDALERIRDFMHKWGGTGVIKALNTAVFDVLGMIAVYPVADEKKFTDTEGNVLPDVLLLPRDATVLDLAKAIHSEIAEKAVTGVDAITGRRLGVNSKLWHRAVVRIYVSK</sequence>
<dbReference type="OrthoDB" id="5875at2157"/>
<dbReference type="InterPro" id="IPR006073">
    <property type="entry name" value="GTP-bd"/>
</dbReference>
<dbReference type="InterPro" id="IPR031167">
    <property type="entry name" value="G_OBG"/>
</dbReference>
<dbReference type="SUPFAM" id="SSF81271">
    <property type="entry name" value="TGS-like"/>
    <property type="match status" value="1"/>
</dbReference>
<keyword evidence="4" id="KW-1185">Reference proteome</keyword>
<keyword evidence="1" id="KW-0547">Nucleotide-binding</keyword>
<dbReference type="GeneID" id="9752139"/>